<dbReference type="AlphaFoldDB" id="A4IUH4"/>
<organism evidence="2">
    <name type="scientific">Yersinia ruckeri</name>
    <dbReference type="NCBI Taxonomy" id="29486"/>
    <lineage>
        <taxon>Bacteria</taxon>
        <taxon>Pseudomonadati</taxon>
        <taxon>Pseudomonadota</taxon>
        <taxon>Gammaproteobacteria</taxon>
        <taxon>Enterobacterales</taxon>
        <taxon>Yersiniaceae</taxon>
        <taxon>Yersinia</taxon>
    </lineage>
</organism>
<dbReference type="RefSeq" id="WP_011872863.1">
    <property type="nucleotide sequence ID" value="NC_009139.1"/>
</dbReference>
<protein>
    <recommendedName>
        <fullName evidence="1">DUF7668 domain-containing protein</fullName>
    </recommendedName>
</protein>
<name>A4IUH4_YERRU</name>
<accession>A4IUH4</accession>
<sequence length="112" mass="12646">MNEDIKKLVKKMVEKLVNGDFDSLVLRGENGRLSVEEIKTAITDFSGLITLPPIQAYDSIEVYDVYDASCGARKVDFDLWFDNEKSDLTVSMEVRMDGLGKLGLIIEDIHFL</sequence>
<gene>
    <name evidence="2" type="ORF">YR71pYR1_0146</name>
</gene>
<evidence type="ECO:0000259" key="1">
    <source>
        <dbReference type="Pfam" id="PF24705"/>
    </source>
</evidence>
<keyword evidence="2" id="KW-0614">Plasmid</keyword>
<evidence type="ECO:0000313" key="2">
    <source>
        <dbReference type="EMBL" id="ABO40913.1"/>
    </source>
</evidence>
<dbReference type="InterPro" id="IPR056085">
    <property type="entry name" value="DUF7668"/>
</dbReference>
<feature type="domain" description="DUF7668" evidence="1">
    <location>
        <begin position="13"/>
        <end position="111"/>
    </location>
</feature>
<reference evidence="2" key="1">
    <citation type="journal article" date="2007" name="PLoS ONE">
        <title>Multiple antimicrobial resistance in plague: an emerging public health risk.</title>
        <authorList>
            <person name="Welch T.J."/>
            <person name="Fricke W.F."/>
            <person name="McDermott P.F."/>
            <person name="White D.G."/>
            <person name="Rosso M.L."/>
            <person name="Rasko D.A."/>
            <person name="Mammel M.K."/>
            <person name="Eppinger M."/>
            <person name="Rosovitz M.J."/>
            <person name="Wagner D."/>
            <person name="Rahalison L."/>
            <person name="Leclerc J.E."/>
            <person name="Hinshaw J.M."/>
            <person name="Lindler L.E."/>
            <person name="Cebula T.A."/>
            <person name="Carniel E."/>
            <person name="Ravel J."/>
        </authorList>
    </citation>
    <scope>NUCLEOTIDE SEQUENCE [LARGE SCALE GENOMIC DNA]</scope>
    <source>
        <strain evidence="2">YR71</strain>
        <plasmid evidence="2">pYR1</plasmid>
    </source>
</reference>
<dbReference type="EMBL" id="CP000602">
    <property type="protein sequence ID" value="ABO40913.1"/>
    <property type="molecule type" value="Genomic_DNA"/>
</dbReference>
<proteinExistence type="predicted"/>
<geneLocation type="plasmid" evidence="2">
    <name>pYR1</name>
</geneLocation>
<dbReference type="Pfam" id="PF24705">
    <property type="entry name" value="DUF7668"/>
    <property type="match status" value="1"/>
</dbReference>